<evidence type="ECO:0000313" key="2">
    <source>
        <dbReference type="EMBL" id="MBW71981.1"/>
    </source>
</evidence>
<sequence>MFWAPFFLAFVFTPPFFIRTTPVPIELDSYSRSQTKVFLSFLSCLPLFPPCFPFVCCRNHADTECEATPFC</sequence>
<name>A0A2M4D3B2_ANODA</name>
<reference evidence="2" key="1">
    <citation type="submission" date="2018-01" db="EMBL/GenBank/DDBJ databases">
        <title>An insight into the sialome of Amazonian anophelines.</title>
        <authorList>
            <person name="Ribeiro J.M."/>
            <person name="Scarpassa V."/>
            <person name="Calvo E."/>
        </authorList>
    </citation>
    <scope>NUCLEOTIDE SEQUENCE</scope>
</reference>
<feature type="chain" id="PRO_5014869686" evidence="1">
    <location>
        <begin position="21"/>
        <end position="71"/>
    </location>
</feature>
<feature type="signal peptide" evidence="1">
    <location>
        <begin position="1"/>
        <end position="20"/>
    </location>
</feature>
<accession>A0A2M4D3B2</accession>
<evidence type="ECO:0000256" key="1">
    <source>
        <dbReference type="SAM" id="SignalP"/>
    </source>
</evidence>
<protein>
    <submittedName>
        <fullName evidence="2">Putative secreted protein</fullName>
    </submittedName>
</protein>
<proteinExistence type="predicted"/>
<organism evidence="2">
    <name type="scientific">Anopheles darlingi</name>
    <name type="common">Mosquito</name>
    <dbReference type="NCBI Taxonomy" id="43151"/>
    <lineage>
        <taxon>Eukaryota</taxon>
        <taxon>Metazoa</taxon>
        <taxon>Ecdysozoa</taxon>
        <taxon>Arthropoda</taxon>
        <taxon>Hexapoda</taxon>
        <taxon>Insecta</taxon>
        <taxon>Pterygota</taxon>
        <taxon>Neoptera</taxon>
        <taxon>Endopterygota</taxon>
        <taxon>Diptera</taxon>
        <taxon>Nematocera</taxon>
        <taxon>Culicoidea</taxon>
        <taxon>Culicidae</taxon>
        <taxon>Anophelinae</taxon>
        <taxon>Anopheles</taxon>
    </lineage>
</organism>
<dbReference type="AlphaFoldDB" id="A0A2M4D3B2"/>
<dbReference type="EMBL" id="GGFL01007803">
    <property type="protein sequence ID" value="MBW71981.1"/>
    <property type="molecule type" value="Transcribed_RNA"/>
</dbReference>
<keyword evidence="1" id="KW-0732">Signal</keyword>